<comment type="caution">
    <text evidence="4">The sequence shown here is derived from an EMBL/GenBank/DDBJ whole genome shotgun (WGS) entry which is preliminary data.</text>
</comment>
<dbReference type="GO" id="GO:0003824">
    <property type="term" value="F:catalytic activity"/>
    <property type="evidence" value="ECO:0007669"/>
    <property type="project" value="InterPro"/>
</dbReference>
<evidence type="ECO:0000313" key="5">
    <source>
        <dbReference type="Proteomes" id="UP000015530"/>
    </source>
</evidence>
<gene>
    <name evidence="4" type="ORF">CGLO_13061</name>
</gene>
<dbReference type="Pfam" id="PF00795">
    <property type="entry name" value="CN_hydrolase"/>
    <property type="match status" value="1"/>
</dbReference>
<evidence type="ECO:0000256" key="2">
    <source>
        <dbReference type="SAM" id="SignalP"/>
    </source>
</evidence>
<evidence type="ECO:0000259" key="3">
    <source>
        <dbReference type="PROSITE" id="PS50263"/>
    </source>
</evidence>
<dbReference type="OMA" id="WYDDQHQ"/>
<feature type="domain" description="CN hydrolase" evidence="3">
    <location>
        <begin position="30"/>
        <end position="306"/>
    </location>
</feature>
<dbReference type="Proteomes" id="UP000015530">
    <property type="component" value="Unassembled WGS sequence"/>
</dbReference>
<dbReference type="OrthoDB" id="10250282at2759"/>
<dbReference type="PANTHER" id="PTHR46044">
    <property type="entry name" value="NITRILASE"/>
    <property type="match status" value="1"/>
</dbReference>
<dbReference type="InterPro" id="IPR003010">
    <property type="entry name" value="C-N_Hydrolase"/>
</dbReference>
<evidence type="ECO:0000313" key="4">
    <source>
        <dbReference type="EMBL" id="EQB47771.1"/>
    </source>
</evidence>
<dbReference type="AlphaFoldDB" id="T0L815"/>
<dbReference type="CDD" id="cd07564">
    <property type="entry name" value="nitrilases_CHs"/>
    <property type="match status" value="1"/>
</dbReference>
<dbReference type="STRING" id="1237896.T0L815"/>
<dbReference type="Gene3D" id="3.60.110.10">
    <property type="entry name" value="Carbon-nitrogen hydrolase"/>
    <property type="match status" value="1"/>
</dbReference>
<dbReference type="EMBL" id="AMYD01002830">
    <property type="protein sequence ID" value="EQB47771.1"/>
    <property type="molecule type" value="Genomic_DNA"/>
</dbReference>
<name>T0L815_COLGC</name>
<dbReference type="PROSITE" id="PS50263">
    <property type="entry name" value="CN_HYDROLASE"/>
    <property type="match status" value="1"/>
</dbReference>
<dbReference type="InterPro" id="IPR036526">
    <property type="entry name" value="C-N_Hydrolase_sf"/>
</dbReference>
<dbReference type="SUPFAM" id="SSF56317">
    <property type="entry name" value="Carbon-nitrogen hydrolase"/>
    <property type="match status" value="1"/>
</dbReference>
<protein>
    <recommendedName>
        <fullName evidence="3">CN hydrolase domain-containing protein</fullName>
    </recommendedName>
</protein>
<dbReference type="PANTHER" id="PTHR46044:SF1">
    <property type="entry name" value="CN HYDROLASE DOMAIN-CONTAINING PROTEIN"/>
    <property type="match status" value="1"/>
</dbReference>
<sequence length="340" mass="36871">MIANTFALTFALLSVAHALKLHAEPNLKKIKIAAAQVKPAYLDRAGTTGIIVDWIDRAGKQNVTVLGFPEAFLPGYPSWFSYHPVDSNLAYDLHLKLFENAISVPGPETELIGEACRKAGIYAVIGCSEKRENTTGTMWNTQLVFGPSGDILLKHQKYVPTTMERLPHMPGTTGSQAAIQTDFGGLSTLICGENSNPLAAYNLVATDSPTVHVASWPTHFAGGWSLYNCTLIASKALAYTMKAFVINACAVIGDDAIDAWQPPDDERKLIAEERKLGLSTIIDPMGEVIAGPAEAGETLLVADVDLTETVVAKYTHDFGGHYNRPDIFAHLFTEYFSKDT</sequence>
<evidence type="ECO:0000256" key="1">
    <source>
        <dbReference type="ARBA" id="ARBA00008129"/>
    </source>
</evidence>
<keyword evidence="2" id="KW-0732">Signal</keyword>
<accession>T0L815</accession>
<dbReference type="InterPro" id="IPR044149">
    <property type="entry name" value="Nitrilases_CHs"/>
</dbReference>
<proteinExistence type="inferred from homology"/>
<feature type="signal peptide" evidence="2">
    <location>
        <begin position="1"/>
        <end position="18"/>
    </location>
</feature>
<reference evidence="5" key="1">
    <citation type="journal article" date="2013" name="Mol. Plant Microbe Interact.">
        <title>Global aspects of pacC regulation of pathogenicity genes in Colletotrichum gloeosporioides as revealed by transcriptome analysis.</title>
        <authorList>
            <person name="Alkan N."/>
            <person name="Meng X."/>
            <person name="Friedlander G."/>
            <person name="Reuveni E."/>
            <person name="Sukno S."/>
            <person name="Sherman A."/>
            <person name="Thon M."/>
            <person name="Fluhr R."/>
            <person name="Prusky D."/>
        </authorList>
    </citation>
    <scope>NUCLEOTIDE SEQUENCE [LARGE SCALE GENOMIC DNA]</scope>
    <source>
        <strain evidence="5">Cg-14</strain>
    </source>
</reference>
<comment type="similarity">
    <text evidence="1">Belongs to the carbon-nitrogen hydrolase superfamily. Nitrilase family.</text>
</comment>
<organism evidence="4 5">
    <name type="scientific">Colletotrichum gloeosporioides (strain Cg-14)</name>
    <name type="common">Anthracnose fungus</name>
    <name type="synonym">Glomerella cingulata</name>
    <dbReference type="NCBI Taxonomy" id="1237896"/>
    <lineage>
        <taxon>Eukaryota</taxon>
        <taxon>Fungi</taxon>
        <taxon>Dikarya</taxon>
        <taxon>Ascomycota</taxon>
        <taxon>Pezizomycotina</taxon>
        <taxon>Sordariomycetes</taxon>
        <taxon>Hypocreomycetidae</taxon>
        <taxon>Glomerellales</taxon>
        <taxon>Glomerellaceae</taxon>
        <taxon>Colletotrichum</taxon>
        <taxon>Colletotrichum gloeosporioides species complex</taxon>
    </lineage>
</organism>
<dbReference type="HOGENOM" id="CLU_030130_6_2_1"/>
<feature type="chain" id="PRO_5004579805" description="CN hydrolase domain-containing protein" evidence="2">
    <location>
        <begin position="19"/>
        <end position="340"/>
    </location>
</feature>